<evidence type="ECO:0000256" key="1">
    <source>
        <dbReference type="ARBA" id="ARBA00004141"/>
    </source>
</evidence>
<feature type="transmembrane region" description="Helical" evidence="7">
    <location>
        <begin position="94"/>
        <end position="124"/>
    </location>
</feature>
<dbReference type="GO" id="GO:0055085">
    <property type="term" value="P:transmembrane transport"/>
    <property type="evidence" value="ECO:0007669"/>
    <property type="project" value="InterPro"/>
</dbReference>
<feature type="transmembrane region" description="Helical" evidence="7">
    <location>
        <begin position="56"/>
        <end position="73"/>
    </location>
</feature>
<dbReference type="AlphaFoldDB" id="X1T3C5"/>
<organism evidence="9">
    <name type="scientific">marine sediment metagenome</name>
    <dbReference type="NCBI Taxonomy" id="412755"/>
    <lineage>
        <taxon>unclassified sequences</taxon>
        <taxon>metagenomes</taxon>
        <taxon>ecological metagenomes</taxon>
    </lineage>
</organism>
<comment type="caution">
    <text evidence="9">The sequence shown here is derived from an EMBL/GenBank/DDBJ whole genome shotgun (WGS) entry which is preliminary data.</text>
</comment>
<evidence type="ECO:0000256" key="7">
    <source>
        <dbReference type="SAM" id="Phobius"/>
    </source>
</evidence>
<proteinExistence type="predicted"/>
<reference evidence="9" key="1">
    <citation type="journal article" date="2014" name="Front. Microbiol.">
        <title>High frequency of phylogenetically diverse reductive dehalogenase-homologous genes in deep subseafloor sedimentary metagenomes.</title>
        <authorList>
            <person name="Kawai M."/>
            <person name="Futagami T."/>
            <person name="Toyoda A."/>
            <person name="Takaki Y."/>
            <person name="Nishi S."/>
            <person name="Hori S."/>
            <person name="Arai W."/>
            <person name="Tsubouchi T."/>
            <person name="Morono Y."/>
            <person name="Uchiyama I."/>
            <person name="Ito T."/>
            <person name="Fujiyama A."/>
            <person name="Inagaki F."/>
            <person name="Takami H."/>
        </authorList>
    </citation>
    <scope>NUCLEOTIDE SEQUENCE</scope>
    <source>
        <strain evidence="9">Expedition CK06-06</strain>
    </source>
</reference>
<accession>X1T3C5</accession>
<comment type="subcellular location">
    <subcellularLocation>
        <location evidence="1">Membrane</location>
        <topology evidence="1">Multi-pass membrane protein</topology>
    </subcellularLocation>
</comment>
<dbReference type="PANTHER" id="PTHR43652">
    <property type="entry name" value="BASIC AMINO ACID ANTIPORTER YFCC-RELATED"/>
    <property type="match status" value="1"/>
</dbReference>
<dbReference type="Pfam" id="PF03600">
    <property type="entry name" value="CitMHS"/>
    <property type="match status" value="1"/>
</dbReference>
<evidence type="ECO:0000256" key="3">
    <source>
        <dbReference type="ARBA" id="ARBA00022692"/>
    </source>
</evidence>
<keyword evidence="3 7" id="KW-0812">Transmembrane</keyword>
<keyword evidence="2" id="KW-0813">Transport</keyword>
<evidence type="ECO:0000256" key="2">
    <source>
        <dbReference type="ARBA" id="ARBA00022448"/>
    </source>
</evidence>
<gene>
    <name evidence="9" type="ORF">S12H4_24053</name>
</gene>
<keyword evidence="5 7" id="KW-1133">Transmembrane helix</keyword>
<protein>
    <recommendedName>
        <fullName evidence="8">Citrate transporter-like domain-containing protein</fullName>
    </recommendedName>
</protein>
<evidence type="ECO:0000313" key="9">
    <source>
        <dbReference type="EMBL" id="GAI74509.1"/>
    </source>
</evidence>
<dbReference type="EMBL" id="BARW01012937">
    <property type="protein sequence ID" value="GAI74509.1"/>
    <property type="molecule type" value="Genomic_DNA"/>
</dbReference>
<dbReference type="GO" id="GO:0005886">
    <property type="term" value="C:plasma membrane"/>
    <property type="evidence" value="ECO:0007669"/>
    <property type="project" value="TreeGrafter"/>
</dbReference>
<dbReference type="InterPro" id="IPR051679">
    <property type="entry name" value="DASS-Related_Transporters"/>
</dbReference>
<evidence type="ECO:0000256" key="4">
    <source>
        <dbReference type="ARBA" id="ARBA00022737"/>
    </source>
</evidence>
<feature type="non-terminal residue" evidence="9">
    <location>
        <position position="1"/>
    </location>
</feature>
<keyword evidence="6 7" id="KW-0472">Membrane</keyword>
<dbReference type="PANTHER" id="PTHR43652:SF2">
    <property type="entry name" value="BASIC AMINO ACID ANTIPORTER YFCC-RELATED"/>
    <property type="match status" value="1"/>
</dbReference>
<sequence>PDANLIMVLAVVAVAMGLFISGKLRIDLIALCVLMALIVLGLINADQALYGFANRATATVTAMFVLSAGLVRTGSVQWLARHIDRLAGKKESQLILVLCVTIAALSAFIVNTATVAIFIPVAIVLAKVRKIAPSRVLIPLSFASQFGGGMHINWYFHQYTG</sequence>
<keyword evidence="4" id="KW-0677">Repeat</keyword>
<evidence type="ECO:0000256" key="6">
    <source>
        <dbReference type="ARBA" id="ARBA00023136"/>
    </source>
</evidence>
<evidence type="ECO:0000256" key="5">
    <source>
        <dbReference type="ARBA" id="ARBA00022989"/>
    </source>
</evidence>
<dbReference type="InterPro" id="IPR004680">
    <property type="entry name" value="Cit_transptr-like_dom"/>
</dbReference>
<feature type="domain" description="Citrate transporter-like" evidence="8">
    <location>
        <begin position="18"/>
        <end position="150"/>
    </location>
</feature>
<feature type="transmembrane region" description="Helical" evidence="7">
    <location>
        <begin position="6"/>
        <end position="21"/>
    </location>
</feature>
<name>X1T3C5_9ZZZZ</name>
<evidence type="ECO:0000259" key="8">
    <source>
        <dbReference type="Pfam" id="PF03600"/>
    </source>
</evidence>
<feature type="transmembrane region" description="Helical" evidence="7">
    <location>
        <begin position="28"/>
        <end position="50"/>
    </location>
</feature>